<evidence type="ECO:0000259" key="15">
    <source>
        <dbReference type="SMART" id="SM00478"/>
    </source>
</evidence>
<dbReference type="PANTHER" id="PTHR42944:SF1">
    <property type="entry name" value="ADENINE DNA GLYCOSYLASE"/>
    <property type="match status" value="1"/>
</dbReference>
<dbReference type="GO" id="GO:0006284">
    <property type="term" value="P:base-excision repair"/>
    <property type="evidence" value="ECO:0007669"/>
    <property type="project" value="UniProtKB-UniRule"/>
</dbReference>
<evidence type="ECO:0000313" key="17">
    <source>
        <dbReference type="Proteomes" id="UP000326570"/>
    </source>
</evidence>
<dbReference type="InterPro" id="IPR023170">
    <property type="entry name" value="HhH_base_excis_C"/>
</dbReference>
<evidence type="ECO:0000313" key="16">
    <source>
        <dbReference type="EMBL" id="KAA9325412.1"/>
    </source>
</evidence>
<evidence type="ECO:0000256" key="8">
    <source>
        <dbReference type="ARBA" id="ARBA00022763"/>
    </source>
</evidence>
<keyword evidence="13 14" id="KW-0326">Glycosidase</keyword>
<dbReference type="EC" id="3.2.2.31" evidence="4 14"/>
<keyword evidence="17" id="KW-1185">Reference proteome</keyword>
<keyword evidence="9" id="KW-0378">Hydrolase</keyword>
<dbReference type="InterPro" id="IPR029119">
    <property type="entry name" value="MutY_C"/>
</dbReference>
<dbReference type="InterPro" id="IPR011257">
    <property type="entry name" value="DNA_glycosylase"/>
</dbReference>
<dbReference type="SMART" id="SM00478">
    <property type="entry name" value="ENDO3c"/>
    <property type="match status" value="1"/>
</dbReference>
<dbReference type="CDD" id="cd03431">
    <property type="entry name" value="NUDIX_DNA_Glycosylase_C-MutY"/>
    <property type="match status" value="1"/>
</dbReference>
<evidence type="ECO:0000256" key="2">
    <source>
        <dbReference type="ARBA" id="ARBA00002933"/>
    </source>
</evidence>
<dbReference type="InterPro" id="IPR044298">
    <property type="entry name" value="MIG/MutY"/>
</dbReference>
<dbReference type="InterPro" id="IPR015797">
    <property type="entry name" value="NUDIX_hydrolase-like_dom_sf"/>
</dbReference>
<evidence type="ECO:0000256" key="6">
    <source>
        <dbReference type="ARBA" id="ARBA00022485"/>
    </source>
</evidence>
<evidence type="ECO:0000256" key="1">
    <source>
        <dbReference type="ARBA" id="ARBA00000843"/>
    </source>
</evidence>
<comment type="catalytic activity">
    <reaction evidence="1 14">
        <text>Hydrolyzes free adenine bases from 7,8-dihydro-8-oxoguanine:adenine mismatched double-stranded DNA, leaving an apurinic site.</text>
        <dbReference type="EC" id="3.2.2.31"/>
    </reaction>
</comment>
<evidence type="ECO:0000256" key="4">
    <source>
        <dbReference type="ARBA" id="ARBA00012045"/>
    </source>
</evidence>
<protein>
    <recommendedName>
        <fullName evidence="5 14">Adenine DNA glycosylase</fullName>
        <ecNumber evidence="4 14">3.2.2.31</ecNumber>
    </recommendedName>
</protein>
<evidence type="ECO:0000256" key="10">
    <source>
        <dbReference type="ARBA" id="ARBA00023004"/>
    </source>
</evidence>
<dbReference type="InterPro" id="IPR005760">
    <property type="entry name" value="A/G_AdeGlyc_MutY"/>
</dbReference>
<dbReference type="Gene3D" id="1.10.1670.10">
    <property type="entry name" value="Helix-hairpin-Helix base-excision DNA repair enzymes (C-terminal)"/>
    <property type="match status" value="1"/>
</dbReference>
<dbReference type="PANTHER" id="PTHR42944">
    <property type="entry name" value="ADENINE DNA GLYCOSYLASE"/>
    <property type="match status" value="1"/>
</dbReference>
<evidence type="ECO:0000256" key="7">
    <source>
        <dbReference type="ARBA" id="ARBA00022723"/>
    </source>
</evidence>
<dbReference type="Pfam" id="PF00633">
    <property type="entry name" value="HHH"/>
    <property type="match status" value="1"/>
</dbReference>
<dbReference type="NCBIfam" id="TIGR01084">
    <property type="entry name" value="mutY"/>
    <property type="match status" value="1"/>
</dbReference>
<evidence type="ECO:0000256" key="5">
    <source>
        <dbReference type="ARBA" id="ARBA00022023"/>
    </source>
</evidence>
<dbReference type="EMBL" id="VTWT01000012">
    <property type="protein sequence ID" value="KAA9325412.1"/>
    <property type="molecule type" value="Genomic_DNA"/>
</dbReference>
<comment type="cofactor">
    <cofactor evidence="14">
        <name>[4Fe-4S] cluster</name>
        <dbReference type="ChEBI" id="CHEBI:49883"/>
    </cofactor>
    <text evidence="14">Binds 1 [4Fe-4S] cluster.</text>
</comment>
<dbReference type="GO" id="GO:0051539">
    <property type="term" value="F:4 iron, 4 sulfur cluster binding"/>
    <property type="evidence" value="ECO:0007669"/>
    <property type="project" value="UniProtKB-UniRule"/>
</dbReference>
<proteinExistence type="inferred from homology"/>
<dbReference type="GO" id="GO:0006298">
    <property type="term" value="P:mismatch repair"/>
    <property type="evidence" value="ECO:0007669"/>
    <property type="project" value="TreeGrafter"/>
</dbReference>
<name>A0A5N1IIF3_9BACT</name>
<dbReference type="FunFam" id="1.10.340.30:FF:000002">
    <property type="entry name" value="Adenine DNA glycosylase"/>
    <property type="match status" value="1"/>
</dbReference>
<keyword evidence="8 14" id="KW-0227">DNA damage</keyword>
<dbReference type="GO" id="GO:0000701">
    <property type="term" value="F:purine-specific mismatch base pair DNA N-glycosylase activity"/>
    <property type="evidence" value="ECO:0007669"/>
    <property type="project" value="UniProtKB-EC"/>
</dbReference>
<dbReference type="InterPro" id="IPR003265">
    <property type="entry name" value="HhH-GPD_domain"/>
</dbReference>
<dbReference type="Pfam" id="PF14815">
    <property type="entry name" value="NUDIX_4"/>
    <property type="match status" value="1"/>
</dbReference>
<dbReference type="SUPFAM" id="SSF55811">
    <property type="entry name" value="Nudix"/>
    <property type="match status" value="1"/>
</dbReference>
<comment type="similarity">
    <text evidence="3 14">Belongs to the Nth/MutY family.</text>
</comment>
<comment type="caution">
    <text evidence="16">The sequence shown here is derived from an EMBL/GenBank/DDBJ whole genome shotgun (WGS) entry which is preliminary data.</text>
</comment>
<organism evidence="16 17">
    <name type="scientific">Adhaeribacter soli</name>
    <dbReference type="NCBI Taxonomy" id="2607655"/>
    <lineage>
        <taxon>Bacteria</taxon>
        <taxon>Pseudomonadati</taxon>
        <taxon>Bacteroidota</taxon>
        <taxon>Cytophagia</taxon>
        <taxon>Cytophagales</taxon>
        <taxon>Hymenobacteraceae</taxon>
        <taxon>Adhaeribacter</taxon>
    </lineage>
</organism>
<evidence type="ECO:0000256" key="3">
    <source>
        <dbReference type="ARBA" id="ARBA00008343"/>
    </source>
</evidence>
<keyword evidence="10 14" id="KW-0408">Iron</keyword>
<evidence type="ECO:0000256" key="12">
    <source>
        <dbReference type="ARBA" id="ARBA00023204"/>
    </source>
</evidence>
<evidence type="ECO:0000256" key="13">
    <source>
        <dbReference type="ARBA" id="ARBA00023295"/>
    </source>
</evidence>
<dbReference type="GO" id="GO:0032357">
    <property type="term" value="F:oxidized purine DNA binding"/>
    <property type="evidence" value="ECO:0007669"/>
    <property type="project" value="TreeGrafter"/>
</dbReference>
<keyword evidence="7" id="KW-0479">Metal-binding</keyword>
<dbReference type="AlphaFoldDB" id="A0A5N1IIF3"/>
<dbReference type="GO" id="GO:0034039">
    <property type="term" value="F:8-oxo-7,8-dihydroguanine DNA N-glycosylase activity"/>
    <property type="evidence" value="ECO:0007669"/>
    <property type="project" value="TreeGrafter"/>
</dbReference>
<dbReference type="SUPFAM" id="SSF48150">
    <property type="entry name" value="DNA-glycosylase"/>
    <property type="match status" value="1"/>
</dbReference>
<evidence type="ECO:0000256" key="14">
    <source>
        <dbReference type="RuleBase" id="RU365096"/>
    </source>
</evidence>
<evidence type="ECO:0000256" key="9">
    <source>
        <dbReference type="ARBA" id="ARBA00022801"/>
    </source>
</evidence>
<keyword evidence="12" id="KW-0234">DNA repair</keyword>
<dbReference type="Gene3D" id="1.10.340.30">
    <property type="entry name" value="Hypothetical protein, domain 2"/>
    <property type="match status" value="1"/>
</dbReference>
<keyword evidence="6" id="KW-0004">4Fe-4S</keyword>
<evidence type="ECO:0000256" key="11">
    <source>
        <dbReference type="ARBA" id="ARBA00023014"/>
    </source>
</evidence>
<dbReference type="Pfam" id="PF00730">
    <property type="entry name" value="HhH-GPD"/>
    <property type="match status" value="1"/>
</dbReference>
<sequence length="360" mass="41179">MLPPEPAFFASALLDWYEKHRRPLPWRETTDPYAIWLSEIILQQTRVNQGLPYYHTFLSAYPTVHDLANAPEDEVLRHWQGLGYYSRARNLHQTARYVSEELGGFFPDNYTDLLKLKGVGSYTAAAIASFAYKEQVAVLDGNVFRVLARVFGISEDIMSPLGKRVFQELADKLVPAAEPDTYNQAIMEFGAIQCTPVMPDCLFCPLQDHCYAFRHGLVAALPHKSKAKAPRVRHFHYFVFQFGESFYMKKRLPGDIWQGLYDFHLLESDTKALSLDEMIAELGILHQDVPMPNIKMPSPAYKHVLSHQKVFATFYLILLENPLSENVTNNTGLALYTTAEMEQLPKPVLINNYLKDAIFR</sequence>
<dbReference type="Proteomes" id="UP000326570">
    <property type="component" value="Unassembled WGS sequence"/>
</dbReference>
<gene>
    <name evidence="16" type="primary">mutY</name>
    <name evidence="16" type="ORF">F0P94_17650</name>
</gene>
<accession>A0A5N1IIF3</accession>
<comment type="function">
    <text evidence="2">Adenine glycosylase active on G-A mispairs. MutY also corrects error-prone DNA synthesis past GO lesions which are due to the oxidatively damaged form of guanine: 7,8-dihydro-8-oxoguanine (8-oxo-dGTP).</text>
</comment>
<dbReference type="GO" id="GO:0046872">
    <property type="term" value="F:metal ion binding"/>
    <property type="evidence" value="ECO:0007669"/>
    <property type="project" value="UniProtKB-UniRule"/>
</dbReference>
<dbReference type="GO" id="GO:0035485">
    <property type="term" value="F:adenine/guanine mispair binding"/>
    <property type="evidence" value="ECO:0007669"/>
    <property type="project" value="TreeGrafter"/>
</dbReference>
<dbReference type="RefSeq" id="WP_150905523.1">
    <property type="nucleotide sequence ID" value="NZ_VTWT01000012.1"/>
</dbReference>
<dbReference type="CDD" id="cd00056">
    <property type="entry name" value="ENDO3c"/>
    <property type="match status" value="1"/>
</dbReference>
<keyword evidence="11" id="KW-0411">Iron-sulfur</keyword>
<reference evidence="16 17" key="1">
    <citation type="submission" date="2019-09" db="EMBL/GenBank/DDBJ databases">
        <title>Genome sequence of Adhaeribacter sp. M2.</title>
        <authorList>
            <person name="Srinivasan S."/>
        </authorList>
    </citation>
    <scope>NUCLEOTIDE SEQUENCE [LARGE SCALE GENOMIC DNA]</scope>
    <source>
        <strain evidence="16 17">M2</strain>
    </source>
</reference>
<dbReference type="InterPro" id="IPR000445">
    <property type="entry name" value="HhH_motif"/>
</dbReference>
<feature type="domain" description="HhH-GPD" evidence="15">
    <location>
        <begin position="41"/>
        <end position="192"/>
    </location>
</feature>